<organism evidence="8 9">
    <name type="scientific">Paenibacillus paeoniae</name>
    <dbReference type="NCBI Taxonomy" id="2292705"/>
    <lineage>
        <taxon>Bacteria</taxon>
        <taxon>Bacillati</taxon>
        <taxon>Bacillota</taxon>
        <taxon>Bacilli</taxon>
        <taxon>Bacillales</taxon>
        <taxon>Paenibacillaceae</taxon>
        <taxon>Paenibacillus</taxon>
    </lineage>
</organism>
<comment type="caution">
    <text evidence="8">The sequence shown here is derived from an EMBL/GenBank/DDBJ whole genome shotgun (WGS) entry which is preliminary data.</text>
</comment>
<keyword evidence="9" id="KW-1185">Reference proteome</keyword>
<name>A0A371P5I7_9BACL</name>
<dbReference type="Pfam" id="PF01547">
    <property type="entry name" value="SBP_bac_1"/>
    <property type="match status" value="1"/>
</dbReference>
<dbReference type="AlphaFoldDB" id="A0A371P5I7"/>
<evidence type="ECO:0000256" key="6">
    <source>
        <dbReference type="SAM" id="MobiDB-lite"/>
    </source>
</evidence>
<evidence type="ECO:0000313" key="9">
    <source>
        <dbReference type="Proteomes" id="UP000261905"/>
    </source>
</evidence>
<proteinExistence type="predicted"/>
<sequence length="518" mass="58264">MKRWKQTMSALLLVTMIMGTACSSNTTNQPSSPRASSDTSSASPSGSGDASEELERKSIRVVFNNGGRKFPDKMDENNNPYIDFIREQTNLDITLQIPPADGYQDALNVIMASGNLPDSIYTFDASWFENYVKQNALQSLNEWIDKYGADLKKNIPEDAWKTVTIDGNIYAIPSMNAEPGNEIMYVRKDWLDNLGLQPPKTLEEYREVMRAFAEDDPDGNNKNDTFGFIMAENLARMAPLVGAFGIQKGMWTERDGQLVNSSILPEMKEALAFIAGLHKDKLLDPEWILNKEANFSEKIASGQAGLFSAFWYDTRGPILTSKNNEPDAEWIPLEFPVGPEGKQGTTGNGYIAGYNVVPITSKNPDAVVRMLNFMNGEGYRTLLLGFENEVWSMQDGKIVTNFEKHNEHIYRQTLGESIRPFGAKEEKDRRDSLGLEFNLNDNIDRIGKVAIRDQYFGVPTPGMGKYKADLTKLELEYFTKMIVGQLPIDAFDKFVEEWKKKGGDEITAEVNAWYTDNK</sequence>
<evidence type="ECO:0000256" key="4">
    <source>
        <dbReference type="ARBA" id="ARBA00023139"/>
    </source>
</evidence>
<keyword evidence="3" id="KW-0472">Membrane</keyword>
<accession>A0A371P5I7</accession>
<dbReference type="PROSITE" id="PS51257">
    <property type="entry name" value="PROKAR_LIPOPROTEIN"/>
    <property type="match status" value="1"/>
</dbReference>
<dbReference type="PANTHER" id="PTHR43649">
    <property type="entry name" value="ARABINOSE-BINDING PROTEIN-RELATED"/>
    <property type="match status" value="1"/>
</dbReference>
<gene>
    <name evidence="8" type="ORF">DX130_22480</name>
</gene>
<dbReference type="Proteomes" id="UP000261905">
    <property type="component" value="Unassembled WGS sequence"/>
</dbReference>
<dbReference type="SUPFAM" id="SSF53850">
    <property type="entry name" value="Periplasmic binding protein-like II"/>
    <property type="match status" value="1"/>
</dbReference>
<keyword evidence="4" id="KW-0564">Palmitate</keyword>
<dbReference type="OrthoDB" id="9787283at2"/>
<keyword evidence="2 7" id="KW-0732">Signal</keyword>
<evidence type="ECO:0000256" key="2">
    <source>
        <dbReference type="ARBA" id="ARBA00022729"/>
    </source>
</evidence>
<keyword evidence="5" id="KW-0449">Lipoprotein</keyword>
<dbReference type="InterPro" id="IPR050490">
    <property type="entry name" value="Bact_solute-bd_prot1"/>
</dbReference>
<evidence type="ECO:0000256" key="7">
    <source>
        <dbReference type="SAM" id="SignalP"/>
    </source>
</evidence>
<dbReference type="CDD" id="cd13580">
    <property type="entry name" value="PBP2_AlgQ_like_1"/>
    <property type="match status" value="1"/>
</dbReference>
<keyword evidence="1" id="KW-1003">Cell membrane</keyword>
<feature type="compositionally biased region" description="Low complexity" evidence="6">
    <location>
        <begin position="30"/>
        <end position="49"/>
    </location>
</feature>
<feature type="region of interest" description="Disordered" evidence="6">
    <location>
        <begin position="24"/>
        <end position="56"/>
    </location>
</feature>
<protein>
    <submittedName>
        <fullName evidence="8">Extracellular solute-binding protein</fullName>
    </submittedName>
</protein>
<evidence type="ECO:0000256" key="3">
    <source>
        <dbReference type="ARBA" id="ARBA00023136"/>
    </source>
</evidence>
<dbReference type="RefSeq" id="WP_116049212.1">
    <property type="nucleotide sequence ID" value="NZ_QUBQ01000006.1"/>
</dbReference>
<feature type="signal peptide" evidence="7">
    <location>
        <begin position="1"/>
        <end position="23"/>
    </location>
</feature>
<dbReference type="InterPro" id="IPR006059">
    <property type="entry name" value="SBP"/>
</dbReference>
<evidence type="ECO:0000256" key="5">
    <source>
        <dbReference type="ARBA" id="ARBA00023288"/>
    </source>
</evidence>
<feature type="chain" id="PRO_5016745997" evidence="7">
    <location>
        <begin position="24"/>
        <end position="518"/>
    </location>
</feature>
<dbReference type="EMBL" id="QUBQ01000006">
    <property type="protein sequence ID" value="REK71214.1"/>
    <property type="molecule type" value="Genomic_DNA"/>
</dbReference>
<dbReference type="PANTHER" id="PTHR43649:SF33">
    <property type="entry name" value="POLYGALACTURONAN_RHAMNOGALACTURONAN-BINDING PROTEIN YTCQ"/>
    <property type="match status" value="1"/>
</dbReference>
<evidence type="ECO:0000313" key="8">
    <source>
        <dbReference type="EMBL" id="REK71214.1"/>
    </source>
</evidence>
<dbReference type="Gene3D" id="3.40.190.10">
    <property type="entry name" value="Periplasmic binding protein-like II"/>
    <property type="match status" value="2"/>
</dbReference>
<evidence type="ECO:0000256" key="1">
    <source>
        <dbReference type="ARBA" id="ARBA00022475"/>
    </source>
</evidence>
<reference evidence="8 9" key="1">
    <citation type="submission" date="2018-08" db="EMBL/GenBank/DDBJ databases">
        <title>Paenibacillus sp. M4BSY-1, whole genome shotgun sequence.</title>
        <authorList>
            <person name="Tuo L."/>
        </authorList>
    </citation>
    <scope>NUCLEOTIDE SEQUENCE [LARGE SCALE GENOMIC DNA]</scope>
    <source>
        <strain evidence="8 9">M4BSY-1</strain>
    </source>
</reference>